<proteinExistence type="predicted"/>
<gene>
    <name evidence="1" type="ORF">H6G03_23560</name>
</gene>
<dbReference type="InterPro" id="IPR011049">
    <property type="entry name" value="Serralysin-like_metalloprot_C"/>
</dbReference>
<reference evidence="1" key="2">
    <citation type="submission" date="2020-08" db="EMBL/GenBank/DDBJ databases">
        <authorList>
            <person name="Chen M."/>
            <person name="Teng W."/>
            <person name="Zhao L."/>
            <person name="Hu C."/>
            <person name="Zhou Y."/>
            <person name="Han B."/>
            <person name="Song L."/>
            <person name="Shu W."/>
        </authorList>
    </citation>
    <scope>NUCLEOTIDE SEQUENCE</scope>
    <source>
        <strain evidence="1">FACHB-1375</strain>
    </source>
</reference>
<dbReference type="Proteomes" id="UP000641646">
    <property type="component" value="Unassembled WGS sequence"/>
</dbReference>
<evidence type="ECO:0000313" key="2">
    <source>
        <dbReference type="Proteomes" id="UP000641646"/>
    </source>
</evidence>
<sequence length="308" mass="32911">MSFAIFNESFYLENYADVREAVASGLFSSGLQHFQQFGVVEGRTLISPSFDEATYLARNADVAEAVRVGLFRSGLQHFIVFGEAEGRSGTPAAGPDPVNFFNEKAYLTNNLDVSEAVRLGKLKSGLEHYQKFGQFEGRTGYFNASSASDVITAFGSKTQIYGVAISSVVGDINSATYDVRITSKGDGEIDTLVGSSGSDQFVVGVGRTTSSTATNSYQSFYLNSKDIGTNDYALIRNFEKGKDTIVLGGTPNQFTLVPNGFGGDYLIYTASNSNLGKQNDLVAVIEGNPDLALLNPSDAVKSGFTLLG</sequence>
<name>A0A926VIW3_9CYAN</name>
<keyword evidence="2" id="KW-1185">Reference proteome</keyword>
<dbReference type="EMBL" id="JACJPW010000070">
    <property type="protein sequence ID" value="MBD2184008.1"/>
    <property type="molecule type" value="Genomic_DNA"/>
</dbReference>
<protein>
    <recommendedName>
        <fullName evidence="3">Calcium-binding protein</fullName>
    </recommendedName>
</protein>
<accession>A0A926VIW3</accession>
<comment type="caution">
    <text evidence="1">The sequence shown here is derived from an EMBL/GenBank/DDBJ whole genome shotgun (WGS) entry which is preliminary data.</text>
</comment>
<dbReference type="AlphaFoldDB" id="A0A926VIW3"/>
<evidence type="ECO:0000313" key="1">
    <source>
        <dbReference type="EMBL" id="MBD2184008.1"/>
    </source>
</evidence>
<organism evidence="1 2">
    <name type="scientific">Aerosakkonema funiforme FACHB-1375</name>
    <dbReference type="NCBI Taxonomy" id="2949571"/>
    <lineage>
        <taxon>Bacteria</taxon>
        <taxon>Bacillati</taxon>
        <taxon>Cyanobacteriota</taxon>
        <taxon>Cyanophyceae</taxon>
        <taxon>Oscillatoriophycideae</taxon>
        <taxon>Aerosakkonematales</taxon>
        <taxon>Aerosakkonemataceae</taxon>
        <taxon>Aerosakkonema</taxon>
    </lineage>
</organism>
<dbReference type="SUPFAM" id="SSF51120">
    <property type="entry name" value="beta-Roll"/>
    <property type="match status" value="1"/>
</dbReference>
<dbReference type="RefSeq" id="WP_190469552.1">
    <property type="nucleotide sequence ID" value="NZ_JACJPW010000070.1"/>
</dbReference>
<reference evidence="1" key="1">
    <citation type="journal article" date="2015" name="ISME J.">
        <title>Draft Genome Sequence of Streptomyces incarnatus NRRL8089, which Produces the Nucleoside Antibiotic Sinefungin.</title>
        <authorList>
            <person name="Oshima K."/>
            <person name="Hattori M."/>
            <person name="Shimizu H."/>
            <person name="Fukuda K."/>
            <person name="Nemoto M."/>
            <person name="Inagaki K."/>
            <person name="Tamura T."/>
        </authorList>
    </citation>
    <scope>NUCLEOTIDE SEQUENCE</scope>
    <source>
        <strain evidence="1">FACHB-1375</strain>
    </source>
</reference>
<evidence type="ECO:0008006" key="3">
    <source>
        <dbReference type="Google" id="ProtNLM"/>
    </source>
</evidence>